<dbReference type="EMBL" id="JPVP01000054">
    <property type="protein sequence ID" value="KGR85450.1"/>
    <property type="molecule type" value="Genomic_DNA"/>
</dbReference>
<dbReference type="RefSeq" id="WP_036153873.1">
    <property type="nucleotide sequence ID" value="NZ_AVCX01000007.1"/>
</dbReference>
<organism evidence="1 2">
    <name type="scientific">Lysinibacillus odysseyi 34hs-1 = NBRC 100172</name>
    <dbReference type="NCBI Taxonomy" id="1220589"/>
    <lineage>
        <taxon>Bacteria</taxon>
        <taxon>Bacillati</taxon>
        <taxon>Bacillota</taxon>
        <taxon>Bacilli</taxon>
        <taxon>Bacillales</taxon>
        <taxon>Bacillaceae</taxon>
        <taxon>Lysinibacillus</taxon>
    </lineage>
</organism>
<protein>
    <submittedName>
        <fullName evidence="1">Uncharacterized protein</fullName>
    </submittedName>
</protein>
<gene>
    <name evidence="1" type="ORF">CD32_09540</name>
</gene>
<accession>A0A0A3IPP5</accession>
<name>A0A0A3IPP5_9BACI</name>
<keyword evidence="2" id="KW-1185">Reference proteome</keyword>
<dbReference type="Proteomes" id="UP000030437">
    <property type="component" value="Unassembled WGS sequence"/>
</dbReference>
<dbReference type="AlphaFoldDB" id="A0A0A3IPP5"/>
<proteinExistence type="predicted"/>
<sequence length="161" mass="17784">MEYQPTGKALFLQLCDQLAQVKLVIHKEGSESVGFGLPEEWQTKTGVTNQLATVQYVGGSKKIANNEVTGITLRLYIKPWRALGLSDRLTVLAHSVGFAEKGGGTPYYDFIFEEGLESAATKVIIYDIFQLLHRTLLETFGAGYRTMPMAEIPVNIEALPC</sequence>
<evidence type="ECO:0000313" key="1">
    <source>
        <dbReference type="EMBL" id="KGR85450.1"/>
    </source>
</evidence>
<evidence type="ECO:0000313" key="2">
    <source>
        <dbReference type="Proteomes" id="UP000030437"/>
    </source>
</evidence>
<reference evidence="1 2" key="1">
    <citation type="submission" date="2014-02" db="EMBL/GenBank/DDBJ databases">
        <title>Draft genome sequence of Lysinibacillus odysseyi NBRC 100172.</title>
        <authorList>
            <person name="Zhang F."/>
            <person name="Wang G."/>
            <person name="Zhang L."/>
        </authorList>
    </citation>
    <scope>NUCLEOTIDE SEQUENCE [LARGE SCALE GENOMIC DNA]</scope>
    <source>
        <strain evidence="1 2">NBRC 100172</strain>
    </source>
</reference>
<comment type="caution">
    <text evidence="1">The sequence shown here is derived from an EMBL/GenBank/DDBJ whole genome shotgun (WGS) entry which is preliminary data.</text>
</comment>